<dbReference type="HOGENOM" id="CLU_2525835_0_0_5"/>
<dbReference type="EMBL" id="CP006644">
    <property type="protein sequence ID" value="AHE52393.1"/>
    <property type="molecule type" value="Genomic_DNA"/>
</dbReference>
<sequence>MTREEEAGLRSVLQSLGLRTDGDIETVVAAALPELFGRYWPIARRILEAIIGIPMIPQGVQDWLTGLTRFLDMMSKLIRRGPTH</sequence>
<proteinExistence type="predicted"/>
<dbReference type="Proteomes" id="UP000018851">
    <property type="component" value="Chromosome"/>
</dbReference>
<dbReference type="AlphaFoldDB" id="W0A7S6"/>
<dbReference type="STRING" id="1123269.NX02_03195"/>
<dbReference type="KEGG" id="ssan:NX02_03195"/>
<name>W0A7S6_9SPHN</name>
<dbReference type="PATRIC" id="fig|1123269.5.peg.621"/>
<evidence type="ECO:0000313" key="1">
    <source>
        <dbReference type="EMBL" id="AHE52393.1"/>
    </source>
</evidence>
<accession>W0A7S6</accession>
<protein>
    <submittedName>
        <fullName evidence="1">Uncharacterized protein</fullName>
    </submittedName>
</protein>
<reference evidence="1 2" key="1">
    <citation type="submission" date="2013-07" db="EMBL/GenBank/DDBJ databases">
        <title>Completed genome of Sphingomonas sanxanigenens NX02.</title>
        <authorList>
            <person name="Ma T."/>
            <person name="Huang H."/>
            <person name="Wu M."/>
            <person name="Li X."/>
            <person name="Li G."/>
        </authorList>
    </citation>
    <scope>NUCLEOTIDE SEQUENCE [LARGE SCALE GENOMIC DNA]</scope>
    <source>
        <strain evidence="1 2">NX02</strain>
    </source>
</reference>
<organism evidence="1 2">
    <name type="scientific">Sphingomonas sanxanigenens DSM 19645 = NX02</name>
    <dbReference type="NCBI Taxonomy" id="1123269"/>
    <lineage>
        <taxon>Bacteria</taxon>
        <taxon>Pseudomonadati</taxon>
        <taxon>Pseudomonadota</taxon>
        <taxon>Alphaproteobacteria</taxon>
        <taxon>Sphingomonadales</taxon>
        <taxon>Sphingomonadaceae</taxon>
        <taxon>Sphingomonas</taxon>
    </lineage>
</organism>
<keyword evidence="2" id="KW-1185">Reference proteome</keyword>
<evidence type="ECO:0000313" key="2">
    <source>
        <dbReference type="Proteomes" id="UP000018851"/>
    </source>
</evidence>
<gene>
    <name evidence="1" type="ORF">NX02_03195</name>
</gene>